<evidence type="ECO:0000313" key="10">
    <source>
        <dbReference type="EMBL" id="QJC55023.1"/>
    </source>
</evidence>
<comment type="function">
    <text evidence="8">Toxic component of a toxin-antitoxin (TA) system. An RNase.</text>
</comment>
<comment type="similarity">
    <text evidence="7 8">Belongs to the PINc/VapC protein family.</text>
</comment>
<accession>A0A6H2H5E2</accession>
<dbReference type="Proteomes" id="UP000502041">
    <property type="component" value="Chromosome"/>
</dbReference>
<dbReference type="InterPro" id="IPR002716">
    <property type="entry name" value="PIN_dom"/>
</dbReference>
<dbReference type="GO" id="GO:0004519">
    <property type="term" value="F:endonuclease activity"/>
    <property type="evidence" value="ECO:0007669"/>
    <property type="project" value="UniProtKB-KW"/>
</dbReference>
<dbReference type="Gene3D" id="3.40.50.1010">
    <property type="entry name" value="5'-nuclease"/>
    <property type="match status" value="1"/>
</dbReference>
<dbReference type="EC" id="3.1.-.-" evidence="8"/>
<sequence>MIRYMLDTNICIYVINVRPPAVLARFRLESLGSIGVSSVTAAELTFGVAKNGSARNRTALEMFLTAVEVLPFDASAIWHYGDLRAALERRGQPIGALDTMIAAHALACNAILVSNNTREFERVPGLRLENWASGTLDSD</sequence>
<keyword evidence="10" id="KW-0255">Endonuclease</keyword>
<dbReference type="Pfam" id="PF01850">
    <property type="entry name" value="PIN"/>
    <property type="match status" value="1"/>
</dbReference>
<evidence type="ECO:0000259" key="9">
    <source>
        <dbReference type="Pfam" id="PF01850"/>
    </source>
</evidence>
<evidence type="ECO:0000313" key="11">
    <source>
        <dbReference type="Proteomes" id="UP000502041"/>
    </source>
</evidence>
<evidence type="ECO:0000256" key="6">
    <source>
        <dbReference type="ARBA" id="ARBA00022842"/>
    </source>
</evidence>
<keyword evidence="5 8" id="KW-0378">Hydrolase</keyword>
<evidence type="ECO:0000256" key="1">
    <source>
        <dbReference type="ARBA" id="ARBA00001946"/>
    </source>
</evidence>
<keyword evidence="4 8" id="KW-0479">Metal-binding</keyword>
<dbReference type="EMBL" id="CP051461">
    <property type="protein sequence ID" value="QJC55023.1"/>
    <property type="molecule type" value="Genomic_DNA"/>
</dbReference>
<evidence type="ECO:0000256" key="2">
    <source>
        <dbReference type="ARBA" id="ARBA00022649"/>
    </source>
</evidence>
<dbReference type="InterPro" id="IPR022907">
    <property type="entry name" value="VapC_family"/>
</dbReference>
<gene>
    <name evidence="8 10" type="primary">vapC</name>
    <name evidence="10" type="ORF">HC248_00286</name>
</gene>
<keyword evidence="8" id="KW-0800">Toxin</keyword>
<name>A0A6H2H5E2_9BURK</name>
<organism evidence="10 11">
    <name type="scientific">Polaromonas vacuolata</name>
    <dbReference type="NCBI Taxonomy" id="37448"/>
    <lineage>
        <taxon>Bacteria</taxon>
        <taxon>Pseudomonadati</taxon>
        <taxon>Pseudomonadota</taxon>
        <taxon>Betaproteobacteria</taxon>
        <taxon>Burkholderiales</taxon>
        <taxon>Comamonadaceae</taxon>
        <taxon>Polaromonas</taxon>
    </lineage>
</organism>
<dbReference type="KEGG" id="pvac:HC248_00286"/>
<feature type="domain" description="PIN" evidence="9">
    <location>
        <begin position="4"/>
        <end position="125"/>
    </location>
</feature>
<evidence type="ECO:0000256" key="3">
    <source>
        <dbReference type="ARBA" id="ARBA00022722"/>
    </source>
</evidence>
<dbReference type="InterPro" id="IPR029060">
    <property type="entry name" value="PIN-like_dom_sf"/>
</dbReference>
<dbReference type="GO" id="GO:0004540">
    <property type="term" value="F:RNA nuclease activity"/>
    <property type="evidence" value="ECO:0007669"/>
    <property type="project" value="InterPro"/>
</dbReference>
<dbReference type="HAMAP" id="MF_00265">
    <property type="entry name" value="VapC_Nob1"/>
    <property type="match status" value="1"/>
</dbReference>
<dbReference type="CDD" id="cd09881">
    <property type="entry name" value="PIN_VapC4-5_FitB-like"/>
    <property type="match status" value="1"/>
</dbReference>
<dbReference type="AlphaFoldDB" id="A0A6H2H5E2"/>
<proteinExistence type="inferred from homology"/>
<dbReference type="PANTHER" id="PTHR33653">
    <property type="entry name" value="RIBONUCLEASE VAPC2"/>
    <property type="match status" value="1"/>
</dbReference>
<dbReference type="InterPro" id="IPR050556">
    <property type="entry name" value="Type_II_TA_system_RNase"/>
</dbReference>
<dbReference type="SUPFAM" id="SSF88723">
    <property type="entry name" value="PIN domain-like"/>
    <property type="match status" value="1"/>
</dbReference>
<keyword evidence="6 8" id="KW-0460">Magnesium</keyword>
<evidence type="ECO:0000256" key="4">
    <source>
        <dbReference type="ARBA" id="ARBA00022723"/>
    </source>
</evidence>
<dbReference type="PANTHER" id="PTHR33653:SF1">
    <property type="entry name" value="RIBONUCLEASE VAPC2"/>
    <property type="match status" value="1"/>
</dbReference>
<keyword evidence="2 8" id="KW-1277">Toxin-antitoxin system</keyword>
<dbReference type="GO" id="GO:0016787">
    <property type="term" value="F:hydrolase activity"/>
    <property type="evidence" value="ECO:0007669"/>
    <property type="project" value="UniProtKB-KW"/>
</dbReference>
<evidence type="ECO:0000256" key="5">
    <source>
        <dbReference type="ARBA" id="ARBA00022801"/>
    </source>
</evidence>
<protein>
    <recommendedName>
        <fullName evidence="8">Ribonuclease VapC</fullName>
        <shortName evidence="8">RNase VapC</shortName>
        <ecNumber evidence="8">3.1.-.-</ecNumber>
    </recommendedName>
    <alternativeName>
        <fullName evidence="8">Toxin VapC</fullName>
    </alternativeName>
</protein>
<evidence type="ECO:0000256" key="8">
    <source>
        <dbReference type="HAMAP-Rule" id="MF_00265"/>
    </source>
</evidence>
<dbReference type="GO" id="GO:0000287">
    <property type="term" value="F:magnesium ion binding"/>
    <property type="evidence" value="ECO:0007669"/>
    <property type="project" value="UniProtKB-UniRule"/>
</dbReference>
<feature type="binding site" evidence="8">
    <location>
        <position position="7"/>
    </location>
    <ligand>
        <name>Mg(2+)</name>
        <dbReference type="ChEBI" id="CHEBI:18420"/>
    </ligand>
</feature>
<comment type="cofactor">
    <cofactor evidence="1 8">
        <name>Mg(2+)</name>
        <dbReference type="ChEBI" id="CHEBI:18420"/>
    </cofactor>
</comment>
<dbReference type="GO" id="GO:0090729">
    <property type="term" value="F:toxin activity"/>
    <property type="evidence" value="ECO:0007669"/>
    <property type="project" value="UniProtKB-KW"/>
</dbReference>
<feature type="binding site" evidence="8">
    <location>
        <position position="98"/>
    </location>
    <ligand>
        <name>Mg(2+)</name>
        <dbReference type="ChEBI" id="CHEBI:18420"/>
    </ligand>
</feature>
<keyword evidence="3 8" id="KW-0540">Nuclease</keyword>
<evidence type="ECO:0000256" key="7">
    <source>
        <dbReference type="ARBA" id="ARBA00038093"/>
    </source>
</evidence>
<reference evidence="10 11" key="1">
    <citation type="submission" date="2020-04" db="EMBL/GenBank/DDBJ databases">
        <title>Complete genome of a Psychrophilic, Marine, Gas Vacuolate Bacterium Polaromonas vacuolata KCTC 22033T.</title>
        <authorList>
            <person name="Hwang K."/>
            <person name="Kim K.M."/>
        </authorList>
    </citation>
    <scope>NUCLEOTIDE SEQUENCE [LARGE SCALE GENOMIC DNA]</scope>
    <source>
        <strain evidence="10 11">KCTC 22033</strain>
    </source>
</reference>
<keyword evidence="11" id="KW-1185">Reference proteome</keyword>